<dbReference type="GO" id="GO:0016874">
    <property type="term" value="F:ligase activity"/>
    <property type="evidence" value="ECO:0007669"/>
    <property type="project" value="UniProtKB-KW"/>
</dbReference>
<dbReference type="InterPro" id="IPR036866">
    <property type="entry name" value="RibonucZ/Hydroxyglut_hydro"/>
</dbReference>
<dbReference type="PANTHER" id="PTHR11203">
    <property type="entry name" value="CLEAVAGE AND POLYADENYLATION SPECIFICITY FACTOR FAMILY MEMBER"/>
    <property type="match status" value="1"/>
</dbReference>
<name>A0A5C4NFH2_9RHOB</name>
<dbReference type="NCBIfam" id="TIGR04122">
    <property type="entry name" value="Xnuc_lig_assoc"/>
    <property type="match status" value="1"/>
</dbReference>
<dbReference type="GO" id="GO:0004521">
    <property type="term" value="F:RNA endonuclease activity"/>
    <property type="evidence" value="ECO:0007669"/>
    <property type="project" value="TreeGrafter"/>
</dbReference>
<dbReference type="GO" id="GO:0004527">
    <property type="term" value="F:exonuclease activity"/>
    <property type="evidence" value="ECO:0007669"/>
    <property type="project" value="UniProtKB-KW"/>
</dbReference>
<keyword evidence="1" id="KW-0269">Exonuclease</keyword>
<sequence length="345" mass="37070">MSVLTFTDRGIYCPAGDFFIDPWRPVSRALITHGHSDHARGGMGAYLATDLAAPVMRHRLGDIRLDTIVYGESRRIGGAQVSFHPAGHVPGSAQIRVEVGGEVWVVSGDYKVVDDGLSTPWEPVRCHAFISECTFGLPVFRWPSQEDIAADLNAWWSANAAAGRFSLLGAYSLGKAQRLLHMLDPAIAPILTHGAVEGTNEVLRAQGLPLPPTTRVVAGLDLKAQAGALVVCPPSALHSTWARKFGAASTAVASGWMALRGIRRRRGTDRGFIMSDHADWPGLNEAIGETGAHKVFVTHGYTAAFRRWLEEQGYDAGIVATDYAGDEVLAEGEAPADIIDEDAPE</sequence>
<comment type="caution">
    <text evidence="1">The sequence shown here is derived from an EMBL/GenBank/DDBJ whole genome shotgun (WGS) entry which is preliminary data.</text>
</comment>
<dbReference type="Gene3D" id="3.60.15.10">
    <property type="entry name" value="Ribonuclease Z/Hydroxyacylglutathione hydrolase-like"/>
    <property type="match status" value="1"/>
</dbReference>
<dbReference type="InterPro" id="IPR050698">
    <property type="entry name" value="MBL"/>
</dbReference>
<protein>
    <submittedName>
        <fullName evidence="1">Ligase-associated DNA damage response exonuclease</fullName>
        <ecNumber evidence="1">3.1.-.-</ecNumber>
    </submittedName>
</protein>
<dbReference type="EC" id="3.1.-.-" evidence="1"/>
<keyword evidence="2" id="KW-1185">Reference proteome</keyword>
<evidence type="ECO:0000313" key="2">
    <source>
        <dbReference type="Proteomes" id="UP000305709"/>
    </source>
</evidence>
<dbReference type="RefSeq" id="WP_139082087.1">
    <property type="nucleotide sequence ID" value="NZ_VDFV01000017.1"/>
</dbReference>
<accession>A0A5C4NFH2</accession>
<dbReference type="Proteomes" id="UP000305709">
    <property type="component" value="Unassembled WGS sequence"/>
</dbReference>
<dbReference type="AlphaFoldDB" id="A0A5C4NFH2"/>
<organism evidence="1 2">
    <name type="scientific">Rubellimicrobium roseum</name>
    <dbReference type="NCBI Taxonomy" id="687525"/>
    <lineage>
        <taxon>Bacteria</taxon>
        <taxon>Pseudomonadati</taxon>
        <taxon>Pseudomonadota</taxon>
        <taxon>Alphaproteobacteria</taxon>
        <taxon>Rhodobacterales</taxon>
        <taxon>Roseobacteraceae</taxon>
        <taxon>Rubellimicrobium</taxon>
    </lineage>
</organism>
<dbReference type="SUPFAM" id="SSF56281">
    <property type="entry name" value="Metallo-hydrolase/oxidoreductase"/>
    <property type="match status" value="1"/>
</dbReference>
<reference evidence="1 2" key="1">
    <citation type="submission" date="2019-06" db="EMBL/GenBank/DDBJ databases">
        <authorList>
            <person name="Jiang L."/>
        </authorList>
    </citation>
    <scope>NUCLEOTIDE SEQUENCE [LARGE SCALE GENOMIC DNA]</scope>
    <source>
        <strain evidence="1 2">YIM 48858</strain>
    </source>
</reference>
<dbReference type="InterPro" id="IPR026360">
    <property type="entry name" value="Xnuc_lig_assoc"/>
</dbReference>
<dbReference type="PANTHER" id="PTHR11203:SF49">
    <property type="entry name" value="BLL1145 PROTEIN"/>
    <property type="match status" value="1"/>
</dbReference>
<keyword evidence="1" id="KW-0436">Ligase</keyword>
<keyword evidence="1" id="KW-0378">Hydrolase</keyword>
<dbReference type="EMBL" id="VDFV01000017">
    <property type="protein sequence ID" value="TNC70880.1"/>
    <property type="molecule type" value="Genomic_DNA"/>
</dbReference>
<keyword evidence="1" id="KW-0540">Nuclease</keyword>
<gene>
    <name evidence="1" type="ORF">FHG71_12825</name>
</gene>
<proteinExistence type="predicted"/>
<evidence type="ECO:0000313" key="1">
    <source>
        <dbReference type="EMBL" id="TNC70880.1"/>
    </source>
</evidence>
<dbReference type="OrthoDB" id="9803916at2"/>